<feature type="domain" description="AMP-dependent synthetase/ligase" evidence="1">
    <location>
        <begin position="16"/>
        <end position="328"/>
    </location>
</feature>
<dbReference type="InterPro" id="IPR042099">
    <property type="entry name" value="ANL_N_sf"/>
</dbReference>
<dbReference type="Pfam" id="PF00501">
    <property type="entry name" value="AMP-binding"/>
    <property type="match status" value="1"/>
</dbReference>
<evidence type="ECO:0000259" key="1">
    <source>
        <dbReference type="Pfam" id="PF00501"/>
    </source>
</evidence>
<dbReference type="Pfam" id="PF23562">
    <property type="entry name" value="AMP-binding_C_3"/>
    <property type="match status" value="1"/>
</dbReference>
<gene>
    <name evidence="2" type="ORF">I4X03_021095</name>
</gene>
<dbReference type="PANTHER" id="PTHR43201">
    <property type="entry name" value="ACYL-COA SYNTHETASE"/>
    <property type="match status" value="1"/>
</dbReference>
<comment type="caution">
    <text evidence="2">The sequence shown here is derived from an EMBL/GenBank/DDBJ whole genome shotgun (WGS) entry which is preliminary data.</text>
</comment>
<dbReference type="SUPFAM" id="SSF56801">
    <property type="entry name" value="Acetyl-CoA synthetase-like"/>
    <property type="match status" value="1"/>
</dbReference>
<dbReference type="PANTHER" id="PTHR43201:SF32">
    <property type="entry name" value="2-SUCCINYLBENZOATE--COA LIGASE, CHLOROPLASTIC_PEROXISOMAL"/>
    <property type="match status" value="1"/>
</dbReference>
<dbReference type="Gene3D" id="3.40.50.12780">
    <property type="entry name" value="N-terminal domain of ligase-like"/>
    <property type="match status" value="1"/>
</dbReference>
<reference evidence="2 3" key="1">
    <citation type="submission" date="2021-08" db="EMBL/GenBank/DDBJ databases">
        <title>Massilia sp. R798.</title>
        <authorList>
            <person name="Baek J.H."/>
            <person name="Jung H.S."/>
            <person name="Kim K.R."/>
            <person name="Jeon C.O."/>
        </authorList>
    </citation>
    <scope>NUCLEOTIDE SEQUENCE [LARGE SCALE GENOMIC DNA]</scope>
    <source>
        <strain evidence="2 3">R798</strain>
    </source>
</reference>
<dbReference type="EMBL" id="JAFBIL020000009">
    <property type="protein sequence ID" value="MBZ2209769.1"/>
    <property type="molecule type" value="Genomic_DNA"/>
</dbReference>
<proteinExistence type="predicted"/>
<dbReference type="RefSeq" id="WP_223470409.1">
    <property type="nucleotide sequence ID" value="NZ_JAFBIL020000009.1"/>
</dbReference>
<protein>
    <submittedName>
        <fullName evidence="2">AMP-binding protein</fullName>
    </submittedName>
</protein>
<dbReference type="PROSITE" id="PS00455">
    <property type="entry name" value="AMP_BINDING"/>
    <property type="match status" value="1"/>
</dbReference>
<dbReference type="InterPro" id="IPR000873">
    <property type="entry name" value="AMP-dep_synth/lig_dom"/>
</dbReference>
<accession>A0ABS7SUY9</accession>
<name>A0ABS7SUY9_9BURK</name>
<dbReference type="InterPro" id="IPR020845">
    <property type="entry name" value="AMP-binding_CS"/>
</dbReference>
<evidence type="ECO:0000313" key="2">
    <source>
        <dbReference type="EMBL" id="MBZ2209769.1"/>
    </source>
</evidence>
<sequence>MHSWPDPLLDSLSADTVVLDGAGGPWTAAMLHERIALLRATLEQRSAPQAPVAILADNSPDWLAVDLCTRQMGLTLVPLPLFFTPAQWLHVIAESGVQAVFCAQPQQAASLGFTEVVGSAGALALCQKRDAAPAPGLDGVQKITFTSGTTSTPKGVCLSAGQQADVASALHAGLASLGLRRHLCLLPFAVLLENIAGPYTALLSGATTICPPLAEVGMSGSSGFDPQRCLDAVARYGAHSIIVLPQMLQALVAAAKPGDARMASLRFVAVGGAKTPAGLLAAAARAGFPVYEGYGLSECSSVVALNLPGASRPGTVGRALSGRSLRIAPDGEIEIGGVLARYLGQPEAGAMWLATGDLGHLDADGFLTIDGRKKDILITGFGRNVSPEWPEAALSGTGRVAQSLVVGDGQPYLAALIVPLPSHDSMAEIQAAVDLANAGLPDYARITRWQLAAPFTTANGQATANGRPRRASIQHHYRQHIAALFDATETI</sequence>
<evidence type="ECO:0000313" key="3">
    <source>
        <dbReference type="Proteomes" id="UP000809349"/>
    </source>
</evidence>
<keyword evidence="3" id="KW-1185">Reference proteome</keyword>
<dbReference type="Proteomes" id="UP000809349">
    <property type="component" value="Unassembled WGS sequence"/>
</dbReference>
<organism evidence="2 3">
    <name type="scientific">Massilia soli</name>
    <dbReference type="NCBI Taxonomy" id="2792854"/>
    <lineage>
        <taxon>Bacteria</taxon>
        <taxon>Pseudomonadati</taxon>
        <taxon>Pseudomonadota</taxon>
        <taxon>Betaproteobacteria</taxon>
        <taxon>Burkholderiales</taxon>
        <taxon>Oxalobacteraceae</taxon>
        <taxon>Telluria group</taxon>
        <taxon>Massilia</taxon>
    </lineage>
</organism>